<dbReference type="InterPro" id="IPR017853">
    <property type="entry name" value="GH"/>
</dbReference>
<dbReference type="Pfam" id="PF00331">
    <property type="entry name" value="Glyco_hydro_10"/>
    <property type="match status" value="1"/>
</dbReference>
<dbReference type="PANTHER" id="PTHR31490">
    <property type="entry name" value="GLYCOSYL HYDROLASE"/>
    <property type="match status" value="1"/>
</dbReference>
<evidence type="ECO:0000313" key="5">
    <source>
        <dbReference type="EMBL" id="BCX49067.1"/>
    </source>
</evidence>
<dbReference type="GO" id="GO:0016787">
    <property type="term" value="F:hydrolase activity"/>
    <property type="evidence" value="ECO:0007669"/>
    <property type="project" value="UniProtKB-KW"/>
</dbReference>
<dbReference type="PANTHER" id="PTHR31490:SF1">
    <property type="entry name" value="ENDO-1,4-BETA-XYLANASE 1"/>
    <property type="match status" value="1"/>
</dbReference>
<dbReference type="Proteomes" id="UP001374893">
    <property type="component" value="Chromosome"/>
</dbReference>
<name>A0ABN6H802_9BACT</name>
<reference evidence="5 6" key="1">
    <citation type="submission" date="2021-06" db="EMBL/GenBank/DDBJ databases">
        <title>Complete genome of Haloferula helveola possessing various polysaccharide degrading enzymes.</title>
        <authorList>
            <person name="Takami H."/>
            <person name="Huang C."/>
            <person name="Hamasaki K."/>
        </authorList>
    </citation>
    <scope>NUCLEOTIDE SEQUENCE [LARGE SCALE GENOMIC DNA]</scope>
    <source>
        <strain evidence="5 6">CN-1</strain>
    </source>
</reference>
<evidence type="ECO:0000256" key="3">
    <source>
        <dbReference type="ARBA" id="ARBA00023326"/>
    </source>
</evidence>
<evidence type="ECO:0000313" key="6">
    <source>
        <dbReference type="Proteomes" id="UP001374893"/>
    </source>
</evidence>
<evidence type="ECO:0000259" key="4">
    <source>
        <dbReference type="Pfam" id="PF00331"/>
    </source>
</evidence>
<keyword evidence="2" id="KW-0119">Carbohydrate metabolism</keyword>
<proteinExistence type="predicted"/>
<sequence length="456" mass="51620">MSGERDCELWGAPRILMNRLLIQTIACVAWAMTTTAVPASEAPGLHPAVTAFFESEDPFVQKVVIPNIEANRKCDAVLSVVDSEGKPIDGATVSASLARHEFLFGHCDLATEQDPKQRKLLNELFHYTCPGNVTKWRAHAKTPDRQDFSKIDEVLGFCDSRGVDFEWHFLSGYHPGWLEEVDSVSEKARHQVENSKAVLQRYGDRVRFFQVINEDWRTHIDRAKVYIDQTAWFAELRKEFPDVELGVCDCWSFNTERQLPGVEELKARYPGINFISMHAHNPRQLWASPKEMYGTYDPYLNSGIKIHLTEFGIILGEITGEYRSGEWTDELLAEYFVQALATSFSHKSVRTFNFWSNYEKFTGNPLFTEEGEPNVKYRAIQSLLQDKLTTRESGATDASGRFAFRGFHGEYDLVVTLGSGTRITGKATLASDASEVRLVMDPVGRTLTPELLSQAR</sequence>
<accession>A0ABN6H802</accession>
<dbReference type="EMBL" id="AP024702">
    <property type="protein sequence ID" value="BCX49067.1"/>
    <property type="molecule type" value="Genomic_DNA"/>
</dbReference>
<keyword evidence="3" id="KW-0624">Polysaccharide degradation</keyword>
<keyword evidence="6" id="KW-1185">Reference proteome</keyword>
<dbReference type="InterPro" id="IPR001000">
    <property type="entry name" value="GH10_dom"/>
</dbReference>
<dbReference type="SUPFAM" id="SSF51445">
    <property type="entry name" value="(Trans)glycosidases"/>
    <property type="match status" value="1"/>
</dbReference>
<gene>
    <name evidence="5" type="ORF">HAHE_29750</name>
</gene>
<dbReference type="InterPro" id="IPR044846">
    <property type="entry name" value="GH10"/>
</dbReference>
<evidence type="ECO:0000256" key="1">
    <source>
        <dbReference type="ARBA" id="ARBA00022801"/>
    </source>
</evidence>
<dbReference type="Gene3D" id="3.20.20.80">
    <property type="entry name" value="Glycosidases"/>
    <property type="match status" value="1"/>
</dbReference>
<feature type="domain" description="GH10" evidence="4">
    <location>
        <begin position="103"/>
        <end position="360"/>
    </location>
</feature>
<keyword evidence="1 5" id="KW-0378">Hydrolase</keyword>
<evidence type="ECO:0000256" key="2">
    <source>
        <dbReference type="ARBA" id="ARBA00023277"/>
    </source>
</evidence>
<protein>
    <submittedName>
        <fullName evidence="5">Endo-1,4-beta-xylanase hydrolase</fullName>
    </submittedName>
</protein>
<organism evidence="5 6">
    <name type="scientific">Haloferula helveola</name>
    <dbReference type="NCBI Taxonomy" id="490095"/>
    <lineage>
        <taxon>Bacteria</taxon>
        <taxon>Pseudomonadati</taxon>
        <taxon>Verrucomicrobiota</taxon>
        <taxon>Verrucomicrobiia</taxon>
        <taxon>Verrucomicrobiales</taxon>
        <taxon>Verrucomicrobiaceae</taxon>
        <taxon>Haloferula</taxon>
    </lineage>
</organism>